<evidence type="ECO:0000256" key="1">
    <source>
        <dbReference type="ARBA" id="ARBA00001974"/>
    </source>
</evidence>
<evidence type="ECO:0000256" key="2">
    <source>
        <dbReference type="ARBA" id="ARBA00007330"/>
    </source>
</evidence>
<gene>
    <name evidence="8" type="ORF">DCP75_15875</name>
</gene>
<accession>A0A3C1KRP6</accession>
<evidence type="ECO:0000256" key="3">
    <source>
        <dbReference type="ARBA" id="ARBA00022630"/>
    </source>
</evidence>
<evidence type="ECO:0000256" key="4">
    <source>
        <dbReference type="ARBA" id="ARBA00022827"/>
    </source>
</evidence>
<dbReference type="InterPro" id="IPR006076">
    <property type="entry name" value="FAD-dep_OxRdtase"/>
</dbReference>
<feature type="domain" description="FAD dependent oxidoreductase" evidence="6">
    <location>
        <begin position="43"/>
        <end position="364"/>
    </location>
</feature>
<evidence type="ECO:0000313" key="9">
    <source>
        <dbReference type="Proteomes" id="UP000259273"/>
    </source>
</evidence>
<dbReference type="Gene3D" id="1.10.8.870">
    <property type="entry name" value="Alpha-glycerophosphate oxidase, cap domain"/>
    <property type="match status" value="1"/>
</dbReference>
<evidence type="ECO:0000259" key="6">
    <source>
        <dbReference type="Pfam" id="PF01266"/>
    </source>
</evidence>
<dbReference type="PANTHER" id="PTHR11985:SF15">
    <property type="entry name" value="GLYCEROL-3-PHOSPHATE DEHYDROGENASE, MITOCHONDRIAL"/>
    <property type="match status" value="1"/>
</dbReference>
<evidence type="ECO:0000313" key="8">
    <source>
        <dbReference type="EMBL" id="HAN29163.1"/>
    </source>
</evidence>
<name>A0A3C1KRP6_9GAMM</name>
<keyword evidence="4" id="KW-0274">FAD</keyword>
<organism evidence="8 9">
    <name type="scientific">Haliea salexigens</name>
    <dbReference type="NCBI Taxonomy" id="287487"/>
    <lineage>
        <taxon>Bacteria</taxon>
        <taxon>Pseudomonadati</taxon>
        <taxon>Pseudomonadota</taxon>
        <taxon>Gammaproteobacteria</taxon>
        <taxon>Cellvibrionales</taxon>
        <taxon>Halieaceae</taxon>
        <taxon>Haliea</taxon>
    </lineage>
</organism>
<dbReference type="SUPFAM" id="SSF51905">
    <property type="entry name" value="FAD/NAD(P)-binding domain"/>
    <property type="match status" value="1"/>
</dbReference>
<dbReference type="AlphaFoldDB" id="A0A3C1KRP6"/>
<reference evidence="8 9" key="1">
    <citation type="journal article" date="2018" name="Nat. Biotechnol.">
        <title>A standardized bacterial taxonomy based on genome phylogeny substantially revises the tree of life.</title>
        <authorList>
            <person name="Parks D.H."/>
            <person name="Chuvochina M."/>
            <person name="Waite D.W."/>
            <person name="Rinke C."/>
            <person name="Skarshewski A."/>
            <person name="Chaumeil P.A."/>
            <person name="Hugenholtz P."/>
        </authorList>
    </citation>
    <scope>NUCLEOTIDE SEQUENCE [LARGE SCALE GENOMIC DNA]</scope>
    <source>
        <strain evidence="8">UBA9158</strain>
    </source>
</reference>
<evidence type="ECO:0000259" key="7">
    <source>
        <dbReference type="Pfam" id="PF16901"/>
    </source>
</evidence>
<dbReference type="GO" id="GO:0046168">
    <property type="term" value="P:glycerol-3-phosphate catabolic process"/>
    <property type="evidence" value="ECO:0007669"/>
    <property type="project" value="TreeGrafter"/>
</dbReference>
<feature type="domain" description="Alpha-glycerophosphate oxidase C-terminal" evidence="7">
    <location>
        <begin position="456"/>
        <end position="524"/>
    </location>
</feature>
<dbReference type="Proteomes" id="UP000259273">
    <property type="component" value="Unassembled WGS sequence"/>
</dbReference>
<dbReference type="InterPro" id="IPR031656">
    <property type="entry name" value="DAO_C"/>
</dbReference>
<proteinExistence type="inferred from homology"/>
<dbReference type="Gene3D" id="3.50.50.60">
    <property type="entry name" value="FAD/NAD(P)-binding domain"/>
    <property type="match status" value="1"/>
</dbReference>
<dbReference type="EMBL" id="DMND01000211">
    <property type="protein sequence ID" value="HAN29163.1"/>
    <property type="molecule type" value="Genomic_DNA"/>
</dbReference>
<keyword evidence="3" id="KW-0285">Flavoprotein</keyword>
<dbReference type="Pfam" id="PF01266">
    <property type="entry name" value="DAO"/>
    <property type="match status" value="1"/>
</dbReference>
<keyword evidence="5" id="KW-0560">Oxidoreductase</keyword>
<dbReference type="Gene3D" id="3.30.9.10">
    <property type="entry name" value="D-Amino Acid Oxidase, subunit A, domain 2"/>
    <property type="match status" value="1"/>
</dbReference>
<dbReference type="Pfam" id="PF16901">
    <property type="entry name" value="DAO_C"/>
    <property type="match status" value="1"/>
</dbReference>
<dbReference type="InterPro" id="IPR036188">
    <property type="entry name" value="FAD/NAD-bd_sf"/>
</dbReference>
<comment type="similarity">
    <text evidence="2">Belongs to the FAD-dependent glycerol-3-phosphate dehydrogenase family.</text>
</comment>
<dbReference type="InterPro" id="IPR000447">
    <property type="entry name" value="G3P_DH_FAD-dep"/>
</dbReference>
<comment type="cofactor">
    <cofactor evidence="1">
        <name>FAD</name>
        <dbReference type="ChEBI" id="CHEBI:57692"/>
    </cofactor>
</comment>
<dbReference type="PRINTS" id="PR01001">
    <property type="entry name" value="FADG3PDH"/>
</dbReference>
<dbReference type="PANTHER" id="PTHR11985">
    <property type="entry name" value="GLYCEROL-3-PHOSPHATE DEHYDROGENASE"/>
    <property type="match status" value="1"/>
</dbReference>
<sequence>MAVLPVPPGNLCSTAIPKVQGGYGVTTSLRQTNLAKLAGQEFDVLVVGGGINGAVSAAALAGRGVNVALIEREDFASGVSSQSSNLAWGGIKYLESYEFLLVNKLCRSRNELMRAYPSTVKEIRFFTTIQKGFRWPPLVIFLGSLLYWVMGRFKTAPPRYVSARKLEATEPVINTRQAAGGLEYSDCYLYDNDARFVFGFVRKALDYGCVAANYVAATSLRREQGRWLVEARDTVSGDVFTIAAKALVNAAGPWLDTFNQAADIQTGHHHVFSKGIHLIVDRVTDNKRVLTFFASDGRLFFLIPMGSRTCVGTTDTRVDSPEVGVTDEDRDFVLSNINALLDMNPPLTRDSIISERCGVRPLAVGGDDGSADWVQLSRKHVLEVNRERQHISILGGKLTDCLNVGNEVVAELIKLGISVPDPEASWYGEPPAEVHEEYLRQARLMQLDTLTAPTSSEPLSERFWRRYGQAAFHLLERIRADRSCARLLIGRAEYTRCEMEMTAQREMVVKLEDFMRRRSKIELVLRRDEIVEAPGLRRAAEILFGEEAEQRLAEYVAGDLD</sequence>
<comment type="caution">
    <text evidence="8">The sequence shown here is derived from an EMBL/GenBank/DDBJ whole genome shotgun (WGS) entry which is preliminary data.</text>
</comment>
<dbReference type="InterPro" id="IPR038299">
    <property type="entry name" value="DAO_C_sf"/>
</dbReference>
<dbReference type="GO" id="GO:0004368">
    <property type="term" value="F:glycerol-3-phosphate dehydrogenase (quinone) activity"/>
    <property type="evidence" value="ECO:0007669"/>
    <property type="project" value="InterPro"/>
</dbReference>
<dbReference type="STRING" id="1121937.GCA_000423125_02553"/>
<protein>
    <submittedName>
        <fullName evidence="8">FAD-dependent oxidoreductase</fullName>
    </submittedName>
</protein>
<evidence type="ECO:0000256" key="5">
    <source>
        <dbReference type="ARBA" id="ARBA00023002"/>
    </source>
</evidence>